<dbReference type="SMART" id="SM00137">
    <property type="entry name" value="MAM"/>
    <property type="match status" value="2"/>
</dbReference>
<dbReference type="PANTHER" id="PTHR23282">
    <property type="entry name" value="APICAL ENDOSOMAL GLYCOPROTEIN PRECURSOR"/>
    <property type="match status" value="1"/>
</dbReference>
<dbReference type="PROSITE" id="PS51892">
    <property type="entry name" value="SUBTILASE"/>
    <property type="match status" value="1"/>
</dbReference>
<dbReference type="SUPFAM" id="SSF49265">
    <property type="entry name" value="Fibronectin type III"/>
    <property type="match status" value="2"/>
</dbReference>
<dbReference type="PANTHER" id="PTHR23282:SF142">
    <property type="entry name" value="MAM DOMAIN-CONTAINING PROTEIN"/>
    <property type="match status" value="1"/>
</dbReference>
<evidence type="ECO:0000256" key="7">
    <source>
        <dbReference type="SAM" id="SignalP"/>
    </source>
</evidence>
<evidence type="ECO:0000256" key="1">
    <source>
        <dbReference type="ARBA" id="ARBA00022670"/>
    </source>
</evidence>
<dbReference type="SUPFAM" id="SSF49785">
    <property type="entry name" value="Galactose-binding domain-like"/>
    <property type="match status" value="1"/>
</dbReference>
<evidence type="ECO:0000259" key="9">
    <source>
        <dbReference type="PROSITE" id="PS50853"/>
    </source>
</evidence>
<gene>
    <name evidence="10" type="ORF">ACFSTE_03765</name>
</gene>
<sequence length="1151" mass="122421">MITKKNVLLAFLLFSIFVTAQDKADREQIKQQTNVQALQKIIEQSERQLKNNFTKATKQKIPLSRTNKDGALGVLYSFDKQGNPVYAYDDNVDAAISCRANKIWRGGSTGLNLTGSGIEIGVWESGAASPTHQELRGSTSNGDGALPTNHGTHTGGTLIAKGIVPAARGFASEATLKSYTATGMVAEAASFAAAGGILANNSNSPIGPYGLYDDNARDMDNVAYNAPFYLHCKSAGNNGGRYGSIYGNQLAKNLFVVANANDVPNYTGPTSVTMASSSTYGPPKDWRVKPDITNNGVDVYSSDAISDTSYSSKTGTSMSTPATAGTVALLQQYYKSKNGVYMKAATAKALVIGTADEIGAHDGPDFRGGWGLVNAERAAAVITNNGAAAVIEETRLRSGGTYTRSITSDGRTPLAVTVVWNDPAGTPTSGNALALVNDLDLRVIGGNNTYFPWVMVPNATYDNYTDPAQKGDNFRDNVEKIDAVLPAGTYRIEVTHKGTLSNNSQDFSLVINGIKTNPDTIPPTPPTNVTAVGVYSTTIALSWNAATDNIGVTSYEIFQDGVRVGTSTDTAYTVTGLRSLTTYRFYVKAKDGAGNVSTNSNTVSVTTVATPACTGVTSFPYTESFETDFGVWVNATTDDIQWTRDSGGTPSTGTGPSSGQQGAYYIYTEASTNVSPVGSPNKVAILDSPCIDLKGTADYSMEFGYHMKGTAMGTMELLVSTDNGVTYSSLWSKTGTQGSNWNQARVSLSPYAGSVIKLRIKGVTGSGWSSDMALDNLRILEMVPDNESPTPPTAVMASSVSSNSILLSWTASTDNVGVTGYDIFQDGVKVGTSASSSYQVVGLSPTTAYRFYVRATDAAGNISGNSNVVNVTTTASPSCSGVSVFPYTESFETGLGMWTNELGDDIQWTRDSGGTPSFGTGPSSGQQGAYYLYTEASSNTTPVGNPNKVALLTSDCIDLSAGSNYSLEFGYHMRGNAMGKMEVLLSTDDGNTYTSIWSRSGSQGSNWNQAVVALSNYAGTVIKLQIKGVTGNSWSSDMAIDHIKIISTAKGNTQKDSFDDAFTEKKEGNEFTGLILYPNPVSSSVVHLYYPQYDEKVKTIFIVRDVLGNTIEKVKLYSYKMDYSVKYLPAGMYFVSVVTPEKTINKTFVKK</sequence>
<dbReference type="InterPro" id="IPR003961">
    <property type="entry name" value="FN3_dom"/>
</dbReference>
<feature type="domain" description="MAM" evidence="8">
    <location>
        <begin position="621"/>
        <end position="781"/>
    </location>
</feature>
<dbReference type="SUPFAM" id="SSF49899">
    <property type="entry name" value="Concanavalin A-like lectins/glucanases"/>
    <property type="match status" value="2"/>
</dbReference>
<dbReference type="Gene3D" id="2.60.120.200">
    <property type="match status" value="2"/>
</dbReference>
<dbReference type="InterPro" id="IPR008979">
    <property type="entry name" value="Galactose-bd-like_sf"/>
</dbReference>
<dbReference type="PROSITE" id="PS50853">
    <property type="entry name" value="FN3"/>
    <property type="match status" value="2"/>
</dbReference>
<dbReference type="InterPro" id="IPR026444">
    <property type="entry name" value="Secre_tail"/>
</dbReference>
<dbReference type="Pfam" id="PF00041">
    <property type="entry name" value="fn3"/>
    <property type="match status" value="2"/>
</dbReference>
<feature type="compositionally biased region" description="Polar residues" evidence="6">
    <location>
        <begin position="128"/>
        <end position="142"/>
    </location>
</feature>
<dbReference type="Pfam" id="PF00082">
    <property type="entry name" value="Peptidase_S8"/>
    <property type="match status" value="1"/>
</dbReference>
<dbReference type="Gene3D" id="2.60.120.380">
    <property type="match status" value="1"/>
</dbReference>
<feature type="domain" description="MAM" evidence="8">
    <location>
        <begin position="887"/>
        <end position="1045"/>
    </location>
</feature>
<comment type="caution">
    <text evidence="10">The sequence shown here is derived from an EMBL/GenBank/DDBJ whole genome shotgun (WGS) entry which is preliminary data.</text>
</comment>
<dbReference type="InterPro" id="IPR036116">
    <property type="entry name" value="FN3_sf"/>
</dbReference>
<dbReference type="InterPro" id="IPR015500">
    <property type="entry name" value="Peptidase_S8_subtilisin-rel"/>
</dbReference>
<dbReference type="PROSITE" id="PS00138">
    <property type="entry name" value="SUBTILASE_SER"/>
    <property type="match status" value="1"/>
</dbReference>
<dbReference type="PRINTS" id="PR00723">
    <property type="entry name" value="SUBTILISIN"/>
</dbReference>
<protein>
    <submittedName>
        <fullName evidence="10">Fibronectin type III domain-containing protein</fullName>
    </submittedName>
</protein>
<dbReference type="NCBIfam" id="TIGR04183">
    <property type="entry name" value="Por_Secre_tail"/>
    <property type="match status" value="1"/>
</dbReference>
<dbReference type="SMART" id="SM00060">
    <property type="entry name" value="FN3"/>
    <property type="match status" value="2"/>
</dbReference>
<evidence type="ECO:0000256" key="4">
    <source>
        <dbReference type="ARBA" id="ARBA00022825"/>
    </source>
</evidence>
<dbReference type="InterPro" id="IPR000209">
    <property type="entry name" value="Peptidase_S8/S53_dom"/>
</dbReference>
<evidence type="ECO:0000313" key="10">
    <source>
        <dbReference type="EMBL" id="MFD2589933.1"/>
    </source>
</evidence>
<keyword evidence="1" id="KW-0645">Protease</keyword>
<proteinExistence type="inferred from homology"/>
<keyword evidence="3" id="KW-0378">Hydrolase</keyword>
<comment type="similarity">
    <text evidence="5">Belongs to the peptidase S8 family.</text>
</comment>
<feature type="chain" id="PRO_5046637200" evidence="7">
    <location>
        <begin position="21"/>
        <end position="1151"/>
    </location>
</feature>
<dbReference type="CDD" id="cd00063">
    <property type="entry name" value="FN3"/>
    <property type="match status" value="2"/>
</dbReference>
<keyword evidence="11" id="KW-1185">Reference proteome</keyword>
<organism evidence="10 11">
    <name type="scientific">Aquimarina hainanensis</name>
    <dbReference type="NCBI Taxonomy" id="1578017"/>
    <lineage>
        <taxon>Bacteria</taxon>
        <taxon>Pseudomonadati</taxon>
        <taxon>Bacteroidota</taxon>
        <taxon>Flavobacteriia</taxon>
        <taxon>Flavobacteriales</taxon>
        <taxon>Flavobacteriaceae</taxon>
        <taxon>Aquimarina</taxon>
    </lineage>
</organism>
<dbReference type="CDD" id="cd06263">
    <property type="entry name" value="MAM"/>
    <property type="match status" value="2"/>
</dbReference>
<keyword evidence="2 7" id="KW-0732">Signal</keyword>
<feature type="domain" description="Fibronectin type-III" evidence="9">
    <location>
        <begin position="522"/>
        <end position="610"/>
    </location>
</feature>
<evidence type="ECO:0000259" key="8">
    <source>
        <dbReference type="PROSITE" id="PS50060"/>
    </source>
</evidence>
<dbReference type="Gene3D" id="2.60.40.10">
    <property type="entry name" value="Immunoglobulins"/>
    <property type="match status" value="2"/>
</dbReference>
<dbReference type="InterPro" id="IPR013783">
    <property type="entry name" value="Ig-like_fold"/>
</dbReference>
<accession>A0ABW5N455</accession>
<evidence type="ECO:0000313" key="11">
    <source>
        <dbReference type="Proteomes" id="UP001597459"/>
    </source>
</evidence>
<feature type="region of interest" description="Disordered" evidence="6">
    <location>
        <begin position="128"/>
        <end position="151"/>
    </location>
</feature>
<dbReference type="InterPro" id="IPR000998">
    <property type="entry name" value="MAM_dom"/>
</dbReference>
<comment type="caution">
    <text evidence="5">Lacks conserved residue(s) required for the propagation of feature annotation.</text>
</comment>
<dbReference type="Gene3D" id="3.40.50.200">
    <property type="entry name" value="Peptidase S8/S53 domain"/>
    <property type="match status" value="1"/>
</dbReference>
<dbReference type="InterPro" id="IPR036852">
    <property type="entry name" value="Peptidase_S8/S53_dom_sf"/>
</dbReference>
<feature type="domain" description="Fibronectin type-III" evidence="9">
    <location>
        <begin position="791"/>
        <end position="877"/>
    </location>
</feature>
<dbReference type="RefSeq" id="WP_378256120.1">
    <property type="nucleotide sequence ID" value="NZ_JBHSJV010000001.1"/>
</dbReference>
<dbReference type="SUPFAM" id="SSF52743">
    <property type="entry name" value="Subtilisin-like"/>
    <property type="match status" value="1"/>
</dbReference>
<evidence type="ECO:0000256" key="6">
    <source>
        <dbReference type="SAM" id="MobiDB-lite"/>
    </source>
</evidence>
<dbReference type="Pfam" id="PF00629">
    <property type="entry name" value="MAM"/>
    <property type="match status" value="2"/>
</dbReference>
<dbReference type="InterPro" id="IPR034058">
    <property type="entry name" value="TagA/B/C/D_pept_dom"/>
</dbReference>
<dbReference type="InterPro" id="IPR023828">
    <property type="entry name" value="Peptidase_S8_Ser-AS"/>
</dbReference>
<reference evidence="11" key="1">
    <citation type="journal article" date="2019" name="Int. J. Syst. Evol. Microbiol.">
        <title>The Global Catalogue of Microorganisms (GCM) 10K type strain sequencing project: providing services to taxonomists for standard genome sequencing and annotation.</title>
        <authorList>
            <consortium name="The Broad Institute Genomics Platform"/>
            <consortium name="The Broad Institute Genome Sequencing Center for Infectious Disease"/>
            <person name="Wu L."/>
            <person name="Ma J."/>
        </authorList>
    </citation>
    <scope>NUCLEOTIDE SEQUENCE [LARGE SCALE GENOMIC DNA]</scope>
    <source>
        <strain evidence="11">KCTC 42423</strain>
    </source>
</reference>
<dbReference type="CDD" id="cd04842">
    <property type="entry name" value="Peptidases_S8_Kp43_protease"/>
    <property type="match status" value="1"/>
</dbReference>
<dbReference type="EMBL" id="JBHULX010000002">
    <property type="protein sequence ID" value="MFD2589933.1"/>
    <property type="molecule type" value="Genomic_DNA"/>
</dbReference>
<feature type="signal peptide" evidence="7">
    <location>
        <begin position="1"/>
        <end position="20"/>
    </location>
</feature>
<dbReference type="PROSITE" id="PS50060">
    <property type="entry name" value="MAM_2"/>
    <property type="match status" value="2"/>
</dbReference>
<evidence type="ECO:0000256" key="5">
    <source>
        <dbReference type="PROSITE-ProRule" id="PRU01240"/>
    </source>
</evidence>
<keyword evidence="4" id="KW-0720">Serine protease</keyword>
<evidence type="ECO:0000256" key="2">
    <source>
        <dbReference type="ARBA" id="ARBA00022729"/>
    </source>
</evidence>
<evidence type="ECO:0000256" key="3">
    <source>
        <dbReference type="ARBA" id="ARBA00022801"/>
    </source>
</evidence>
<dbReference type="Proteomes" id="UP001597459">
    <property type="component" value="Unassembled WGS sequence"/>
</dbReference>
<dbReference type="InterPro" id="IPR013320">
    <property type="entry name" value="ConA-like_dom_sf"/>
</dbReference>
<dbReference type="InterPro" id="IPR051560">
    <property type="entry name" value="MAM_domain-containing"/>
</dbReference>
<name>A0ABW5N455_9FLAO</name>